<name>A0A2V4FY90_SERMA</name>
<dbReference type="Proteomes" id="UP000245399">
    <property type="component" value="Chromosome"/>
</dbReference>
<dbReference type="AlphaFoldDB" id="A0A2V4FY90"/>
<sequence length="86" mass="9807">MAATISINIPRDWVYPEEFAKLEGMSIHTVYKWKEQSKLEILPQKIAPGKKKAGGRIRIKYAKYKAQQAREILGHSNFSINVVGVH</sequence>
<accession>A0A2V4FY90</accession>
<protein>
    <recommendedName>
        <fullName evidence="3">DNA-binding protein</fullName>
    </recommendedName>
</protein>
<dbReference type="RefSeq" id="WP_047730856.1">
    <property type="nucleotide sequence ID" value="NZ_CAMIRD010000011.1"/>
</dbReference>
<dbReference type="EMBL" id="CP029449">
    <property type="protein sequence ID" value="AWL71540.1"/>
    <property type="molecule type" value="Genomic_DNA"/>
</dbReference>
<proteinExistence type="predicted"/>
<reference evidence="1 2" key="1">
    <citation type="submission" date="2018-05" db="EMBL/GenBank/DDBJ databases">
        <title>Klebsiella quasipneumonaiae provides a window into carbapenemase gene transfer, plasmid rearrangements and nosocomial acquisition from the hospital environment.</title>
        <authorList>
            <person name="Mathers A.J."/>
            <person name="Vegesana K."/>
            <person name="Stoesser N."/>
            <person name="Crook D."/>
            <person name="Vaughan A."/>
            <person name="Barry K."/>
            <person name="Parikh H."/>
            <person name="Sebra R."/>
            <person name="Kotay S."/>
            <person name="Walker A.S."/>
            <person name="Sheppard A.E."/>
        </authorList>
    </citation>
    <scope>NUCLEOTIDE SEQUENCE [LARGE SCALE GENOMIC DNA]</scope>
    <source>
        <strain evidence="1 2">CAV1761</strain>
    </source>
</reference>
<organism evidence="1 2">
    <name type="scientific">Serratia marcescens</name>
    <dbReference type="NCBI Taxonomy" id="615"/>
    <lineage>
        <taxon>Bacteria</taxon>
        <taxon>Pseudomonadati</taxon>
        <taxon>Pseudomonadota</taxon>
        <taxon>Gammaproteobacteria</taxon>
        <taxon>Enterobacterales</taxon>
        <taxon>Yersiniaceae</taxon>
        <taxon>Serratia</taxon>
    </lineage>
</organism>
<evidence type="ECO:0000313" key="2">
    <source>
        <dbReference type="Proteomes" id="UP000245399"/>
    </source>
</evidence>
<gene>
    <name evidence="1" type="ORF">DKC05_20700</name>
</gene>
<evidence type="ECO:0008006" key="3">
    <source>
        <dbReference type="Google" id="ProtNLM"/>
    </source>
</evidence>
<evidence type="ECO:0000313" key="1">
    <source>
        <dbReference type="EMBL" id="AWL71540.1"/>
    </source>
</evidence>